<dbReference type="EMBL" id="QGKS01000294">
    <property type="protein sequence ID" value="PWR12254.1"/>
    <property type="molecule type" value="Genomic_DNA"/>
</dbReference>
<evidence type="ECO:0000256" key="1">
    <source>
        <dbReference type="SAM" id="MobiDB-lite"/>
    </source>
</evidence>
<evidence type="ECO:0000313" key="2">
    <source>
        <dbReference type="EMBL" id="PWR12254.1"/>
    </source>
</evidence>
<comment type="caution">
    <text evidence="2">The sequence shown here is derived from an EMBL/GenBank/DDBJ whole genome shotgun (WGS) entry which is preliminary data.</text>
</comment>
<protein>
    <submittedName>
        <fullName evidence="2">Uncharacterized protein</fullName>
    </submittedName>
</protein>
<dbReference type="RefSeq" id="WP_109803845.1">
    <property type="nucleotide sequence ID" value="NZ_QGKS01000294.1"/>
</dbReference>
<accession>A0A317DCT2</accession>
<reference evidence="2 3" key="1">
    <citation type="submission" date="2018-05" db="EMBL/GenBank/DDBJ databases">
        <title>Micromonosporas from Atacama Desert.</title>
        <authorList>
            <person name="Carro L."/>
            <person name="Golinska P."/>
            <person name="Klenk H.-P."/>
            <person name="Goodfellow M."/>
        </authorList>
    </citation>
    <scope>NUCLEOTIDE SEQUENCE [LARGE SCALE GENOMIC DNA]</scope>
    <source>
        <strain evidence="2 3">4G51</strain>
    </source>
</reference>
<gene>
    <name evidence="2" type="ORF">DKT69_24480</name>
</gene>
<feature type="compositionally biased region" description="Basic and acidic residues" evidence="1">
    <location>
        <begin position="119"/>
        <end position="132"/>
    </location>
</feature>
<dbReference type="Proteomes" id="UP000246050">
    <property type="component" value="Unassembled WGS sequence"/>
</dbReference>
<proteinExistence type="predicted"/>
<feature type="region of interest" description="Disordered" evidence="1">
    <location>
        <begin position="112"/>
        <end position="164"/>
    </location>
</feature>
<dbReference type="AlphaFoldDB" id="A0A317DCT2"/>
<name>A0A317DCT2_9ACTN</name>
<evidence type="ECO:0000313" key="3">
    <source>
        <dbReference type="Proteomes" id="UP000246050"/>
    </source>
</evidence>
<dbReference type="OrthoDB" id="3378202at2"/>
<organism evidence="2 3">
    <name type="scientific">Micromonospora sicca</name>
    <dbReference type="NCBI Taxonomy" id="2202420"/>
    <lineage>
        <taxon>Bacteria</taxon>
        <taxon>Bacillati</taxon>
        <taxon>Actinomycetota</taxon>
        <taxon>Actinomycetes</taxon>
        <taxon>Micromonosporales</taxon>
        <taxon>Micromonosporaceae</taxon>
        <taxon>Micromonospora</taxon>
    </lineage>
</organism>
<sequence>MVLELSAIARERVVLATVADVIVAAAAGRGLRVAVVCPDSQVTFVGHLTRALHARGRAGRCVASTPTPAGVDRRQSADPVPGHSTVMVITCGACAPGPDEVCRVTIRVTTDAPTASATDDSHRQPSDPHPDADPDPDIVLDYHDPSGPTIRQIVPRLSPPPAPR</sequence>